<keyword evidence="16" id="KW-0456">Lyase</keyword>
<dbReference type="SUPFAM" id="SSF102114">
    <property type="entry name" value="Radical SAM enzymes"/>
    <property type="match status" value="1"/>
</dbReference>
<evidence type="ECO:0000256" key="11">
    <source>
        <dbReference type="ARBA" id="ARBA00023004"/>
    </source>
</evidence>
<protein>
    <recommendedName>
        <fullName evidence="5 14">Pyruvate formate-lyase-activating enzyme</fullName>
        <ecNumber evidence="4 14">1.97.1.4</ecNumber>
    </recommendedName>
</protein>
<dbReference type="RefSeq" id="WP_126806070.1">
    <property type="nucleotide sequence ID" value="NZ_NGKA01000001.1"/>
</dbReference>
<gene>
    <name evidence="16" type="ORF">CBF29_00315</name>
</gene>
<evidence type="ECO:0000256" key="9">
    <source>
        <dbReference type="ARBA" id="ARBA00022723"/>
    </source>
</evidence>
<dbReference type="Proteomes" id="UP000287605">
    <property type="component" value="Unassembled WGS sequence"/>
</dbReference>
<name>A0A430B5D4_9ENTE</name>
<evidence type="ECO:0000256" key="7">
    <source>
        <dbReference type="ARBA" id="ARBA00022490"/>
    </source>
</evidence>
<dbReference type="OrthoDB" id="9782387at2"/>
<dbReference type="GO" id="GO:0046872">
    <property type="term" value="F:metal ion binding"/>
    <property type="evidence" value="ECO:0007669"/>
    <property type="project" value="UniProtKB-UniRule"/>
</dbReference>
<comment type="subcellular location">
    <subcellularLocation>
        <location evidence="2 14">Cytoplasm</location>
    </subcellularLocation>
</comment>
<keyword evidence="17" id="KW-1185">Reference proteome</keyword>
<evidence type="ECO:0000256" key="14">
    <source>
        <dbReference type="RuleBase" id="RU362053"/>
    </source>
</evidence>
<evidence type="ECO:0000256" key="12">
    <source>
        <dbReference type="ARBA" id="ARBA00023014"/>
    </source>
</evidence>
<dbReference type="InterPro" id="IPR012838">
    <property type="entry name" value="PFL1_activating"/>
</dbReference>
<evidence type="ECO:0000256" key="5">
    <source>
        <dbReference type="ARBA" id="ARBA00021356"/>
    </source>
</evidence>
<evidence type="ECO:0000256" key="1">
    <source>
        <dbReference type="ARBA" id="ARBA00003141"/>
    </source>
</evidence>
<organism evidence="16 17">
    <name type="scientific">Vagococcus elongatus</name>
    <dbReference type="NCBI Taxonomy" id="180344"/>
    <lineage>
        <taxon>Bacteria</taxon>
        <taxon>Bacillati</taxon>
        <taxon>Bacillota</taxon>
        <taxon>Bacilli</taxon>
        <taxon>Lactobacillales</taxon>
        <taxon>Enterococcaceae</taxon>
        <taxon>Vagococcus</taxon>
    </lineage>
</organism>
<evidence type="ECO:0000256" key="13">
    <source>
        <dbReference type="ARBA" id="ARBA00047533"/>
    </source>
</evidence>
<dbReference type="SFLD" id="SFLDG01066">
    <property type="entry name" value="organic_radical-activating_enz"/>
    <property type="match status" value="1"/>
</dbReference>
<keyword evidence="16" id="KW-0670">Pyruvate</keyword>
<dbReference type="CDD" id="cd01335">
    <property type="entry name" value="Radical_SAM"/>
    <property type="match status" value="1"/>
</dbReference>
<dbReference type="InterPro" id="IPR034457">
    <property type="entry name" value="Organic_radical-activating"/>
</dbReference>
<evidence type="ECO:0000256" key="8">
    <source>
        <dbReference type="ARBA" id="ARBA00022691"/>
    </source>
</evidence>
<keyword evidence="12 14" id="KW-0411">Iron-sulfur</keyword>
<keyword evidence="9 14" id="KW-0479">Metal-binding</keyword>
<comment type="cofactor">
    <cofactor evidence="14">
        <name>[4Fe-4S] cluster</name>
        <dbReference type="ChEBI" id="CHEBI:49883"/>
    </cofactor>
    <text evidence="14">Binds 1 [4Fe-4S] cluster. The cluster is coordinated with 3 cysteines and an exchangeable S-adenosyl-L-methionine.</text>
</comment>
<dbReference type="EC" id="1.97.1.4" evidence="4 14"/>
<dbReference type="PANTHER" id="PTHR30352">
    <property type="entry name" value="PYRUVATE FORMATE-LYASE-ACTIVATING ENZYME"/>
    <property type="match status" value="1"/>
</dbReference>
<comment type="catalytic activity">
    <reaction evidence="13 14">
        <text>glycyl-[formate C-acetyltransferase] + reduced [flavodoxin] + S-adenosyl-L-methionine = glycin-2-yl radical-[formate C-acetyltransferase] + semiquinone [flavodoxin] + 5'-deoxyadenosine + L-methionine + H(+)</text>
        <dbReference type="Rhea" id="RHEA:19225"/>
        <dbReference type="Rhea" id="RHEA-COMP:10622"/>
        <dbReference type="Rhea" id="RHEA-COMP:12190"/>
        <dbReference type="Rhea" id="RHEA-COMP:12191"/>
        <dbReference type="Rhea" id="RHEA-COMP:14480"/>
        <dbReference type="ChEBI" id="CHEBI:15378"/>
        <dbReference type="ChEBI" id="CHEBI:17319"/>
        <dbReference type="ChEBI" id="CHEBI:29947"/>
        <dbReference type="ChEBI" id="CHEBI:32722"/>
        <dbReference type="ChEBI" id="CHEBI:57618"/>
        <dbReference type="ChEBI" id="CHEBI:57844"/>
        <dbReference type="ChEBI" id="CHEBI:59789"/>
        <dbReference type="ChEBI" id="CHEBI:140311"/>
        <dbReference type="EC" id="1.97.1.4"/>
    </reaction>
</comment>
<dbReference type="AlphaFoldDB" id="A0A430B5D4"/>
<keyword evidence="6 14" id="KW-0004">4Fe-4S</keyword>
<dbReference type="GO" id="GO:0051539">
    <property type="term" value="F:4 iron, 4 sulfur cluster binding"/>
    <property type="evidence" value="ECO:0007669"/>
    <property type="project" value="UniProtKB-UniRule"/>
</dbReference>
<dbReference type="Gene3D" id="3.20.20.70">
    <property type="entry name" value="Aldolase class I"/>
    <property type="match status" value="1"/>
</dbReference>
<dbReference type="NCBIfam" id="TIGR02493">
    <property type="entry name" value="PFLA"/>
    <property type="match status" value="1"/>
</dbReference>
<dbReference type="GO" id="GO:0016829">
    <property type="term" value="F:lyase activity"/>
    <property type="evidence" value="ECO:0007669"/>
    <property type="project" value="UniProtKB-KW"/>
</dbReference>
<dbReference type="InterPro" id="IPR058240">
    <property type="entry name" value="rSAM_sf"/>
</dbReference>
<evidence type="ECO:0000256" key="6">
    <source>
        <dbReference type="ARBA" id="ARBA00022485"/>
    </source>
</evidence>
<keyword evidence="7 14" id="KW-0963">Cytoplasm</keyword>
<evidence type="ECO:0000256" key="4">
    <source>
        <dbReference type="ARBA" id="ARBA00012303"/>
    </source>
</evidence>
<keyword evidence="8 14" id="KW-0949">S-adenosyl-L-methionine</keyword>
<proteinExistence type="inferred from homology"/>
<accession>A0A430B5D4</accession>
<dbReference type="GO" id="GO:0043365">
    <property type="term" value="F:[formate-C-acetyltransferase]-activating enzyme activity"/>
    <property type="evidence" value="ECO:0007669"/>
    <property type="project" value="UniProtKB-UniRule"/>
</dbReference>
<evidence type="ECO:0000259" key="15">
    <source>
        <dbReference type="PROSITE" id="PS51918"/>
    </source>
</evidence>
<dbReference type="InterPro" id="IPR013785">
    <property type="entry name" value="Aldolase_TIM"/>
</dbReference>
<evidence type="ECO:0000256" key="10">
    <source>
        <dbReference type="ARBA" id="ARBA00023002"/>
    </source>
</evidence>
<dbReference type="InterPro" id="IPR007197">
    <property type="entry name" value="rSAM"/>
</dbReference>
<evidence type="ECO:0000256" key="2">
    <source>
        <dbReference type="ARBA" id="ARBA00004496"/>
    </source>
</evidence>
<dbReference type="InterPro" id="IPR001989">
    <property type="entry name" value="Radical_activat_CS"/>
</dbReference>
<evidence type="ECO:0000256" key="3">
    <source>
        <dbReference type="ARBA" id="ARBA00009777"/>
    </source>
</evidence>
<dbReference type="InterPro" id="IPR034465">
    <property type="entry name" value="Pyruvate_for-lyase_activase"/>
</dbReference>
<dbReference type="InterPro" id="IPR012839">
    <property type="entry name" value="Organic_radical_activase"/>
</dbReference>
<dbReference type="PANTHER" id="PTHR30352:SF5">
    <property type="entry name" value="PYRUVATE FORMATE-LYASE 1-ACTIVATING ENZYME"/>
    <property type="match status" value="1"/>
</dbReference>
<feature type="domain" description="Radical SAM core" evidence="15">
    <location>
        <begin position="18"/>
        <end position="245"/>
    </location>
</feature>
<dbReference type="Pfam" id="PF04055">
    <property type="entry name" value="Radical_SAM"/>
    <property type="match status" value="1"/>
</dbReference>
<reference evidence="16 17" key="1">
    <citation type="submission" date="2017-05" db="EMBL/GenBank/DDBJ databases">
        <title>Vagococcus spp. assemblies.</title>
        <authorList>
            <person name="Gulvik C.A."/>
        </authorList>
    </citation>
    <scope>NUCLEOTIDE SEQUENCE [LARGE SCALE GENOMIC DNA]</scope>
    <source>
        <strain evidence="16 17">CCUG 51432</strain>
    </source>
</reference>
<dbReference type="PIRSF" id="PIRSF000371">
    <property type="entry name" value="PFL_act_enz"/>
    <property type="match status" value="1"/>
</dbReference>
<evidence type="ECO:0000313" key="17">
    <source>
        <dbReference type="Proteomes" id="UP000287605"/>
    </source>
</evidence>
<sequence>MNQSVMGRIHSTENFGTVDGPGVRFVVFTQGCQMRCQFCHNPDTWDLKAGKLVTADEIIEEALKFKSYWGKDGGITVSGGEPLLQLDFILDLFKKAKREGIHTTIDTCGKPFTRRESFFNKFQEVLEYTDLILFDIKHIDPTGHRELTQHTNENILEMAKYLSDIGQPVWIRHVLVPERTDYDHYLVRLDEFIKTLNNVEKVEVLPYHRMGIFKWKELGIDYPLEGIDPPTQERVENAKKLLHVDDYQGYKEKNKQEKTA</sequence>
<dbReference type="SFLD" id="SFLDS00029">
    <property type="entry name" value="Radical_SAM"/>
    <property type="match status" value="1"/>
</dbReference>
<dbReference type="GO" id="GO:0006006">
    <property type="term" value="P:glucose metabolic process"/>
    <property type="evidence" value="ECO:0007669"/>
    <property type="project" value="UniProtKB-KW"/>
</dbReference>
<keyword evidence="10 14" id="KW-0560">Oxidoreductase</keyword>
<keyword evidence="11 14" id="KW-0408">Iron</keyword>
<dbReference type="GO" id="GO:0005737">
    <property type="term" value="C:cytoplasm"/>
    <property type="evidence" value="ECO:0007669"/>
    <property type="project" value="UniProtKB-SubCell"/>
</dbReference>
<evidence type="ECO:0000313" key="16">
    <source>
        <dbReference type="EMBL" id="RSU15554.1"/>
    </source>
</evidence>
<dbReference type="SFLD" id="SFLDF00278">
    <property type="entry name" value="pyruvate_formate-lyase_activas"/>
    <property type="match status" value="1"/>
</dbReference>
<dbReference type="PROSITE" id="PS51918">
    <property type="entry name" value="RADICAL_SAM"/>
    <property type="match status" value="1"/>
</dbReference>
<comment type="function">
    <text evidence="1 14">Activation of pyruvate formate-lyase under anaerobic conditions by generation of an organic free radical, using S-adenosylmethionine and reduced flavodoxin as cosubstrates to produce 5'-deoxy-adenosine.</text>
</comment>
<dbReference type="InterPro" id="IPR040074">
    <property type="entry name" value="BssD/PflA/YjjW"/>
</dbReference>
<dbReference type="PROSITE" id="PS01087">
    <property type="entry name" value="RADICAL_ACTIVATING"/>
    <property type="match status" value="1"/>
</dbReference>
<dbReference type="SFLD" id="SFLDG01118">
    <property type="entry name" value="activating_enzymes__group_2"/>
    <property type="match status" value="1"/>
</dbReference>
<comment type="caution">
    <text evidence="16">The sequence shown here is derived from an EMBL/GenBank/DDBJ whole genome shotgun (WGS) entry which is preliminary data.</text>
</comment>
<comment type="similarity">
    <text evidence="3 14">Belongs to the organic radical-activating enzymes family.</text>
</comment>
<dbReference type="EMBL" id="NGKA01000001">
    <property type="protein sequence ID" value="RSU15554.1"/>
    <property type="molecule type" value="Genomic_DNA"/>
</dbReference>